<accession>A0A0G3XLL6</accession>
<geneLocation type="plasmid" evidence="1 2">
    <name>p1</name>
</geneLocation>
<evidence type="ECO:0000313" key="1">
    <source>
        <dbReference type="EMBL" id="AKM12077.1"/>
    </source>
</evidence>
<dbReference type="SUPFAM" id="SSF56349">
    <property type="entry name" value="DNA breaking-rejoining enzymes"/>
    <property type="match status" value="1"/>
</dbReference>
<evidence type="ECO:0000313" key="2">
    <source>
        <dbReference type="Proteomes" id="UP000035287"/>
    </source>
</evidence>
<dbReference type="AlphaFoldDB" id="A0A0G3XLL6"/>
<reference evidence="1 2" key="1">
    <citation type="submission" date="2015-06" db="EMBL/GenBank/DDBJ databases">
        <authorList>
            <person name="Zeng Y."/>
            <person name="Huang Y."/>
        </authorList>
    </citation>
    <scope>NUCLEOTIDE SEQUENCE [LARGE SCALE GENOMIC DNA]</scope>
    <source>
        <strain evidence="1 2">PQ-2</strain>
        <plasmid evidence="2">Plasmid p1</plasmid>
    </source>
</reference>
<dbReference type="Gene3D" id="1.10.443.10">
    <property type="entry name" value="Intergrase catalytic core"/>
    <property type="match status" value="1"/>
</dbReference>
<name>A0A0G3XLL6_9SPHN</name>
<dbReference type="GO" id="GO:0006310">
    <property type="term" value="P:DNA recombination"/>
    <property type="evidence" value="ECO:0007669"/>
    <property type="project" value="InterPro"/>
</dbReference>
<dbReference type="GO" id="GO:0015074">
    <property type="term" value="P:DNA integration"/>
    <property type="evidence" value="ECO:0007669"/>
    <property type="project" value="InterPro"/>
</dbReference>
<proteinExistence type="predicted"/>
<dbReference type="InterPro" id="IPR011010">
    <property type="entry name" value="DNA_brk_join_enz"/>
</dbReference>
<dbReference type="EMBL" id="CP011771">
    <property type="protein sequence ID" value="AKM12077.1"/>
    <property type="molecule type" value="Genomic_DNA"/>
</dbReference>
<sequence length="78" mass="8285">MSDRSVARLVQKYAARVGLDPATVGGHSLRAGLLTEAARSGASIAKMQEVSRQKKVEVLLGYVRSAELFGDHAGKGFL</sequence>
<gene>
    <name evidence="1" type="ORF">AB433_18240</name>
</gene>
<dbReference type="InterPro" id="IPR013762">
    <property type="entry name" value="Integrase-like_cat_sf"/>
</dbReference>
<dbReference type="PATRIC" id="fig|1348774.3.peg.3841"/>
<organism evidence="1 2">
    <name type="scientific">Croceicoccus naphthovorans</name>
    <dbReference type="NCBI Taxonomy" id="1348774"/>
    <lineage>
        <taxon>Bacteria</taxon>
        <taxon>Pseudomonadati</taxon>
        <taxon>Pseudomonadota</taxon>
        <taxon>Alphaproteobacteria</taxon>
        <taxon>Sphingomonadales</taxon>
        <taxon>Erythrobacteraceae</taxon>
        <taxon>Croceicoccus</taxon>
    </lineage>
</organism>
<keyword evidence="2" id="KW-1185">Reference proteome</keyword>
<keyword evidence="1" id="KW-0614">Plasmid</keyword>
<dbReference type="KEGG" id="cna:AB433_18240"/>
<dbReference type="Proteomes" id="UP000035287">
    <property type="component" value="Plasmid p1"/>
</dbReference>
<dbReference type="GO" id="GO:0003677">
    <property type="term" value="F:DNA binding"/>
    <property type="evidence" value="ECO:0007669"/>
    <property type="project" value="InterPro"/>
</dbReference>
<dbReference type="RefSeq" id="WP_007015957.1">
    <property type="nucleotide sequence ID" value="NZ_CP011771.1"/>
</dbReference>
<protein>
    <submittedName>
        <fullName evidence="1">DNA recombinase</fullName>
    </submittedName>
</protein>